<name>A0A067H2T5_CITSI</name>
<evidence type="ECO:0000313" key="2">
    <source>
        <dbReference type="EMBL" id="KDO85190.1"/>
    </source>
</evidence>
<dbReference type="EMBL" id="KK784874">
    <property type="protein sequence ID" value="KDO85190.1"/>
    <property type="molecule type" value="Genomic_DNA"/>
</dbReference>
<protein>
    <recommendedName>
        <fullName evidence="4">PIG-P domain-containing protein</fullName>
    </recommendedName>
</protein>
<reference evidence="2 3" key="1">
    <citation type="submission" date="2014-04" db="EMBL/GenBank/DDBJ databases">
        <authorList>
            <consortium name="International Citrus Genome Consortium"/>
            <person name="Gmitter F."/>
            <person name="Chen C."/>
            <person name="Farmerie W."/>
            <person name="Harkins T."/>
            <person name="Desany B."/>
            <person name="Mohiuddin M."/>
            <person name="Kodira C."/>
            <person name="Borodovsky M."/>
            <person name="Lomsadze A."/>
            <person name="Burns P."/>
            <person name="Jenkins J."/>
            <person name="Prochnik S."/>
            <person name="Shu S."/>
            <person name="Chapman J."/>
            <person name="Pitluck S."/>
            <person name="Schmutz J."/>
            <person name="Rokhsar D."/>
        </authorList>
    </citation>
    <scope>NUCLEOTIDE SEQUENCE</scope>
</reference>
<dbReference type="Proteomes" id="UP000027120">
    <property type="component" value="Unassembled WGS sequence"/>
</dbReference>
<accession>A0A067H2T5</accession>
<feature type="transmembrane region" description="Helical" evidence="1">
    <location>
        <begin position="44"/>
        <end position="62"/>
    </location>
</feature>
<keyword evidence="1" id="KW-1133">Transmembrane helix</keyword>
<keyword evidence="1" id="KW-0812">Transmembrane</keyword>
<dbReference type="STRING" id="2711.A0A067H2T5"/>
<dbReference type="AlphaFoldDB" id="A0A067H2T5"/>
<evidence type="ECO:0008006" key="4">
    <source>
        <dbReference type="Google" id="ProtNLM"/>
    </source>
</evidence>
<sequence length="127" mass="14377">MARRHGWQLPAHTFQVVAITVFFLLSVAYYAFFAPFLGTELYEYVAIGVYSVLAFCVFILYVRCTGIDPADPGILIEPDKISAYKLQNDTDLPGKYSDNSQIRVLSAESGRIHRFDGIKHTWLLNVI</sequence>
<organism evidence="2 3">
    <name type="scientific">Citrus sinensis</name>
    <name type="common">Sweet orange</name>
    <name type="synonym">Citrus aurantium var. sinensis</name>
    <dbReference type="NCBI Taxonomy" id="2711"/>
    <lineage>
        <taxon>Eukaryota</taxon>
        <taxon>Viridiplantae</taxon>
        <taxon>Streptophyta</taxon>
        <taxon>Embryophyta</taxon>
        <taxon>Tracheophyta</taxon>
        <taxon>Spermatophyta</taxon>
        <taxon>Magnoliopsida</taxon>
        <taxon>eudicotyledons</taxon>
        <taxon>Gunneridae</taxon>
        <taxon>Pentapetalae</taxon>
        <taxon>rosids</taxon>
        <taxon>malvids</taxon>
        <taxon>Sapindales</taxon>
        <taxon>Rutaceae</taxon>
        <taxon>Aurantioideae</taxon>
        <taxon>Citrus</taxon>
    </lineage>
</organism>
<keyword evidence="1" id="KW-0472">Membrane</keyword>
<evidence type="ECO:0000256" key="1">
    <source>
        <dbReference type="SAM" id="Phobius"/>
    </source>
</evidence>
<evidence type="ECO:0000313" key="3">
    <source>
        <dbReference type="Proteomes" id="UP000027120"/>
    </source>
</evidence>
<proteinExistence type="predicted"/>
<feature type="transmembrane region" description="Helical" evidence="1">
    <location>
        <begin position="12"/>
        <end position="32"/>
    </location>
</feature>
<gene>
    <name evidence="2" type="ORF">CISIN_1g038706mg</name>
</gene>
<keyword evidence="3" id="KW-1185">Reference proteome</keyword>